<keyword evidence="3" id="KW-0285">Flavoprotein</keyword>
<evidence type="ECO:0000256" key="1">
    <source>
        <dbReference type="ARBA" id="ARBA00001917"/>
    </source>
</evidence>
<comment type="similarity">
    <text evidence="2">Belongs to the nitroreductase family.</text>
</comment>
<proteinExistence type="inferred from homology"/>
<dbReference type="GO" id="GO:0016491">
    <property type="term" value="F:oxidoreductase activity"/>
    <property type="evidence" value="ECO:0007669"/>
    <property type="project" value="UniProtKB-KW"/>
</dbReference>
<comment type="cofactor">
    <cofactor evidence="1">
        <name>FMN</name>
        <dbReference type="ChEBI" id="CHEBI:58210"/>
    </cofactor>
</comment>
<dbReference type="InterPro" id="IPR033878">
    <property type="entry name" value="NfsB-like"/>
</dbReference>
<evidence type="ECO:0000256" key="3">
    <source>
        <dbReference type="ARBA" id="ARBA00022630"/>
    </source>
</evidence>
<dbReference type="Proteomes" id="UP000267469">
    <property type="component" value="Unassembled WGS sequence"/>
</dbReference>
<evidence type="ECO:0000259" key="7">
    <source>
        <dbReference type="Pfam" id="PF00881"/>
    </source>
</evidence>
<protein>
    <submittedName>
        <fullName evidence="8">NAD(P)H-dependent oxidoreductase</fullName>
    </submittedName>
</protein>
<keyword evidence="9" id="KW-1185">Reference proteome</keyword>
<comment type="caution">
    <text evidence="8">The sequence shown here is derived from an EMBL/GenBank/DDBJ whole genome shotgun (WGS) entry which is preliminary data.</text>
</comment>
<evidence type="ECO:0000313" key="9">
    <source>
        <dbReference type="Proteomes" id="UP000267469"/>
    </source>
</evidence>
<accession>A0A3N0ECU9</accession>
<evidence type="ECO:0000256" key="5">
    <source>
        <dbReference type="ARBA" id="ARBA00022857"/>
    </source>
</evidence>
<name>A0A3N0ECU9_SINP1</name>
<keyword evidence="4" id="KW-0288">FMN</keyword>
<dbReference type="PANTHER" id="PTHR43673">
    <property type="entry name" value="NAD(P)H NITROREDUCTASE YDGI-RELATED"/>
    <property type="match status" value="1"/>
</dbReference>
<dbReference type="CDD" id="cd02149">
    <property type="entry name" value="NfsB-like"/>
    <property type="match status" value="1"/>
</dbReference>
<dbReference type="RefSeq" id="WP_123216331.1">
    <property type="nucleotide sequence ID" value="NZ_RJTM01000086.1"/>
</dbReference>
<dbReference type="Gene3D" id="3.40.109.10">
    <property type="entry name" value="NADH Oxidase"/>
    <property type="match status" value="1"/>
</dbReference>
<dbReference type="InterPro" id="IPR000415">
    <property type="entry name" value="Nitroreductase-like"/>
</dbReference>
<reference evidence="8 9" key="1">
    <citation type="submission" date="2018-10" db="EMBL/GenBank/DDBJ databases">
        <title>Sinomicrobium pectinilyticum sp. nov., a pectinase-producing bacterium isolated from alkaline and saline soil, and emended description of the genus Sinomicrobium.</title>
        <authorList>
            <person name="Cheng B."/>
            <person name="Li C."/>
            <person name="Lai Q."/>
            <person name="Du M."/>
            <person name="Shao Z."/>
            <person name="Xu P."/>
            <person name="Yang C."/>
        </authorList>
    </citation>
    <scope>NUCLEOTIDE SEQUENCE [LARGE SCALE GENOMIC DNA]</scope>
    <source>
        <strain evidence="8 9">5DNS001</strain>
    </source>
</reference>
<evidence type="ECO:0000313" key="8">
    <source>
        <dbReference type="EMBL" id="RNL85653.1"/>
    </source>
</evidence>
<gene>
    <name evidence="8" type="ORF">ED312_12375</name>
</gene>
<sequence length="210" mass="23239">MSTIIESLNWRYATKKFDPSAKVSAEDLNTLKEAIRLSASSYGMQPYEVFVIEDPEIRRQLKEASWGQPQITDASHLIVFASKTDVTAKDTEAYMNNISKTRNIPVESLSGFSNMINNSVISLPQEVKSTWAAKQAYIALGNLLASAAQLQIDACPMEGFDAEGYNKILGLKEKGLNAAVIATIGYRSSEDEMQHLPKVRKPSEELFTSI</sequence>
<keyword evidence="5" id="KW-0521">NADP</keyword>
<evidence type="ECO:0000256" key="2">
    <source>
        <dbReference type="ARBA" id="ARBA00007118"/>
    </source>
</evidence>
<dbReference type="SUPFAM" id="SSF55469">
    <property type="entry name" value="FMN-dependent nitroreductase-like"/>
    <property type="match status" value="1"/>
</dbReference>
<feature type="domain" description="Nitroreductase" evidence="7">
    <location>
        <begin position="9"/>
        <end position="186"/>
    </location>
</feature>
<organism evidence="8 9">
    <name type="scientific">Sinomicrobium pectinilyticum</name>
    <dbReference type="NCBI Taxonomy" id="1084421"/>
    <lineage>
        <taxon>Bacteria</taxon>
        <taxon>Pseudomonadati</taxon>
        <taxon>Bacteroidota</taxon>
        <taxon>Flavobacteriia</taxon>
        <taxon>Flavobacteriales</taxon>
        <taxon>Flavobacteriaceae</taxon>
        <taxon>Sinomicrobium</taxon>
    </lineage>
</organism>
<dbReference type="OrthoDB" id="9809288at2"/>
<dbReference type="EMBL" id="RJTM01000086">
    <property type="protein sequence ID" value="RNL85653.1"/>
    <property type="molecule type" value="Genomic_DNA"/>
</dbReference>
<dbReference type="Pfam" id="PF00881">
    <property type="entry name" value="Nitroreductase"/>
    <property type="match status" value="1"/>
</dbReference>
<evidence type="ECO:0000256" key="4">
    <source>
        <dbReference type="ARBA" id="ARBA00022643"/>
    </source>
</evidence>
<keyword evidence="6" id="KW-0560">Oxidoreductase</keyword>
<evidence type="ECO:0000256" key="6">
    <source>
        <dbReference type="ARBA" id="ARBA00023002"/>
    </source>
</evidence>
<dbReference type="AlphaFoldDB" id="A0A3N0ECU9"/>
<dbReference type="PANTHER" id="PTHR43673:SF2">
    <property type="entry name" value="NITROREDUCTASE"/>
    <property type="match status" value="1"/>
</dbReference>
<dbReference type="InterPro" id="IPR029479">
    <property type="entry name" value="Nitroreductase"/>
</dbReference>